<proteinExistence type="inferred from homology"/>
<dbReference type="PRINTS" id="PR00789">
    <property type="entry name" value="OSIALOPTASE"/>
</dbReference>
<evidence type="ECO:0000259" key="9">
    <source>
        <dbReference type="Pfam" id="PF00814"/>
    </source>
</evidence>
<dbReference type="Proteomes" id="UP000316921">
    <property type="component" value="Chromosome"/>
</dbReference>
<evidence type="ECO:0000256" key="2">
    <source>
        <dbReference type="ARBA" id="ARBA00022679"/>
    </source>
</evidence>
<evidence type="ECO:0000256" key="6">
    <source>
        <dbReference type="ARBA" id="ARBA00023315"/>
    </source>
</evidence>
<sequence length="340" mass="35522">MRPDGPILGIESSCDDTAAAVVRDGREVLSSIVRSQIEEHSAFGGVVPEVAGRSHLDHIIAVVDRALDDAGVGLDDLRAIAVTTRPGLIGSLLVGLSAAKGLAFGRGLPIVPVHHIEAHAYAGTMELDEDPYPCVALVVSGGHTALYRMEGHARMECLARTLDDAAGEAFDKVASLLGLPYPGGPSIAALAPEGNPKAIQFPRYRAKPERPSFSFSGLKTAVLYHLRGQNALNPTPAPEDIADRADVAASFQEAAVDALVKPTIQAARDQGVQTILVVGGVARNERLRAKLSEAAEAAGLRAVYPAPTYCTDNAAMIAGLGHHLLEAHGPADLELDASAR</sequence>
<organism evidence="10 11">
    <name type="scientific">Engelhardtia mirabilis</name>
    <dbReference type="NCBI Taxonomy" id="2528011"/>
    <lineage>
        <taxon>Bacteria</taxon>
        <taxon>Pseudomonadati</taxon>
        <taxon>Planctomycetota</taxon>
        <taxon>Planctomycetia</taxon>
        <taxon>Planctomycetia incertae sedis</taxon>
        <taxon>Engelhardtia</taxon>
    </lineage>
</organism>
<dbReference type="Pfam" id="PF00814">
    <property type="entry name" value="TsaD"/>
    <property type="match status" value="1"/>
</dbReference>
<dbReference type="AlphaFoldDB" id="A0A518BRP4"/>
<dbReference type="InterPro" id="IPR043129">
    <property type="entry name" value="ATPase_NBD"/>
</dbReference>
<comment type="catalytic activity">
    <reaction evidence="7 8">
        <text>L-threonylcarbamoyladenylate + adenosine(37) in tRNA = N(6)-L-threonylcarbamoyladenosine(37) in tRNA + AMP + H(+)</text>
        <dbReference type="Rhea" id="RHEA:37059"/>
        <dbReference type="Rhea" id="RHEA-COMP:10162"/>
        <dbReference type="Rhea" id="RHEA-COMP:10163"/>
        <dbReference type="ChEBI" id="CHEBI:15378"/>
        <dbReference type="ChEBI" id="CHEBI:73682"/>
        <dbReference type="ChEBI" id="CHEBI:74411"/>
        <dbReference type="ChEBI" id="CHEBI:74418"/>
        <dbReference type="ChEBI" id="CHEBI:456215"/>
        <dbReference type="EC" id="2.3.1.234"/>
    </reaction>
</comment>
<dbReference type="FunFam" id="3.30.420.40:FF:000040">
    <property type="entry name" value="tRNA N6-adenosine threonylcarbamoyltransferase"/>
    <property type="match status" value="1"/>
</dbReference>
<name>A0A518BRP4_9BACT</name>
<evidence type="ECO:0000256" key="1">
    <source>
        <dbReference type="ARBA" id="ARBA00022490"/>
    </source>
</evidence>
<evidence type="ECO:0000256" key="5">
    <source>
        <dbReference type="ARBA" id="ARBA00023004"/>
    </source>
</evidence>
<dbReference type="GO" id="GO:0061711">
    <property type="term" value="F:tRNA N(6)-L-threonylcarbamoyladenine synthase activity"/>
    <property type="evidence" value="ECO:0007669"/>
    <property type="project" value="UniProtKB-EC"/>
</dbReference>
<feature type="binding site" evidence="8">
    <location>
        <begin position="138"/>
        <end position="142"/>
    </location>
    <ligand>
        <name>substrate</name>
    </ligand>
</feature>
<dbReference type="NCBIfam" id="TIGR03723">
    <property type="entry name" value="T6A_TsaD_YgjD"/>
    <property type="match status" value="1"/>
</dbReference>
<evidence type="ECO:0000256" key="8">
    <source>
        <dbReference type="HAMAP-Rule" id="MF_01445"/>
    </source>
</evidence>
<keyword evidence="6 8" id="KW-0012">Acyltransferase</keyword>
<evidence type="ECO:0000313" key="10">
    <source>
        <dbReference type="EMBL" id="QDU69633.1"/>
    </source>
</evidence>
<dbReference type="GO" id="GO:0002949">
    <property type="term" value="P:tRNA threonylcarbamoyladenosine modification"/>
    <property type="evidence" value="ECO:0007669"/>
    <property type="project" value="UniProtKB-UniRule"/>
</dbReference>
<evidence type="ECO:0000256" key="3">
    <source>
        <dbReference type="ARBA" id="ARBA00022694"/>
    </source>
</evidence>
<feature type="binding site" evidence="8">
    <location>
        <position position="184"/>
    </location>
    <ligand>
        <name>substrate</name>
    </ligand>
</feature>
<keyword evidence="4 8" id="KW-0479">Metal-binding</keyword>
<dbReference type="InterPro" id="IPR017861">
    <property type="entry name" value="KAE1/TsaD"/>
</dbReference>
<dbReference type="NCBIfam" id="TIGR00329">
    <property type="entry name" value="gcp_kae1"/>
    <property type="match status" value="1"/>
</dbReference>
<comment type="caution">
    <text evidence="8">Lacks conserved residue(s) required for the propagation of feature annotation.</text>
</comment>
<accession>A0A518BRP4</accession>
<gene>
    <name evidence="8 10" type="primary">tsaD</name>
    <name evidence="10" type="ORF">Pla133_47540</name>
</gene>
<keyword evidence="11" id="KW-1185">Reference proteome</keyword>
<evidence type="ECO:0000256" key="4">
    <source>
        <dbReference type="ARBA" id="ARBA00022723"/>
    </source>
</evidence>
<evidence type="ECO:0000313" key="11">
    <source>
        <dbReference type="Proteomes" id="UP000316921"/>
    </source>
</evidence>
<keyword evidence="1 8" id="KW-0963">Cytoplasm</keyword>
<dbReference type="EMBL" id="CP036287">
    <property type="protein sequence ID" value="QDU69633.1"/>
    <property type="molecule type" value="Genomic_DNA"/>
</dbReference>
<dbReference type="InterPro" id="IPR022450">
    <property type="entry name" value="TsaD"/>
</dbReference>
<comment type="cofactor">
    <cofactor evidence="8">
        <name>Fe(2+)</name>
        <dbReference type="ChEBI" id="CHEBI:29033"/>
    </cofactor>
    <text evidence="8">Binds 1 Fe(2+) ion per subunit.</text>
</comment>
<dbReference type="SUPFAM" id="SSF53067">
    <property type="entry name" value="Actin-like ATPase domain"/>
    <property type="match status" value="2"/>
</dbReference>
<dbReference type="PANTHER" id="PTHR11735">
    <property type="entry name" value="TRNA N6-ADENOSINE THREONYLCARBAMOYLTRANSFERASE"/>
    <property type="match status" value="1"/>
</dbReference>
<dbReference type="CDD" id="cd24133">
    <property type="entry name" value="ASKHA_NBD_TsaD_bac"/>
    <property type="match status" value="1"/>
</dbReference>
<dbReference type="GO" id="GO:0005737">
    <property type="term" value="C:cytoplasm"/>
    <property type="evidence" value="ECO:0007669"/>
    <property type="project" value="UniProtKB-SubCell"/>
</dbReference>
<feature type="binding site" evidence="8">
    <location>
        <position position="119"/>
    </location>
    <ligand>
        <name>Fe cation</name>
        <dbReference type="ChEBI" id="CHEBI:24875"/>
    </ligand>
</feature>
<keyword evidence="2 8" id="KW-0808">Transferase</keyword>
<keyword evidence="5 8" id="KW-0408">Iron</keyword>
<comment type="function">
    <text evidence="8">Required for the formation of a threonylcarbamoyl group on adenosine at position 37 (t(6)A37) in tRNAs that read codons beginning with adenine. Is involved in the transfer of the threonylcarbamoyl moiety of threonylcarbamoyl-AMP (TC-AMP) to the N6 group of A37, together with TsaE and TsaB. TsaD likely plays a direct catalytic role in this reaction.</text>
</comment>
<dbReference type="Gene3D" id="3.30.420.40">
    <property type="match status" value="2"/>
</dbReference>
<feature type="binding site" evidence="8">
    <location>
        <position position="284"/>
    </location>
    <ligand>
        <name>substrate</name>
    </ligand>
</feature>
<reference evidence="10 11" key="1">
    <citation type="submission" date="2019-02" db="EMBL/GenBank/DDBJ databases">
        <title>Deep-cultivation of Planctomycetes and their phenomic and genomic characterization uncovers novel biology.</title>
        <authorList>
            <person name="Wiegand S."/>
            <person name="Jogler M."/>
            <person name="Boedeker C."/>
            <person name="Pinto D."/>
            <person name="Vollmers J."/>
            <person name="Rivas-Marin E."/>
            <person name="Kohn T."/>
            <person name="Peeters S.H."/>
            <person name="Heuer A."/>
            <person name="Rast P."/>
            <person name="Oberbeckmann S."/>
            <person name="Bunk B."/>
            <person name="Jeske O."/>
            <person name="Meyerdierks A."/>
            <person name="Storesund J.E."/>
            <person name="Kallscheuer N."/>
            <person name="Luecker S."/>
            <person name="Lage O.M."/>
            <person name="Pohl T."/>
            <person name="Merkel B.J."/>
            <person name="Hornburger P."/>
            <person name="Mueller R.-W."/>
            <person name="Bruemmer F."/>
            <person name="Labrenz M."/>
            <person name="Spormann A.M."/>
            <person name="Op den Camp H."/>
            <person name="Overmann J."/>
            <person name="Amann R."/>
            <person name="Jetten M.S.M."/>
            <person name="Mascher T."/>
            <person name="Medema M.H."/>
            <person name="Devos D.P."/>
            <person name="Kaster A.-K."/>
            <person name="Ovreas L."/>
            <person name="Rohde M."/>
            <person name="Galperin M.Y."/>
            <person name="Jogler C."/>
        </authorList>
    </citation>
    <scope>NUCLEOTIDE SEQUENCE [LARGE SCALE GENOMIC DNA]</scope>
    <source>
        <strain evidence="10 11">Pla133</strain>
    </source>
</reference>
<dbReference type="HAMAP" id="MF_01445">
    <property type="entry name" value="TsaD"/>
    <property type="match status" value="1"/>
</dbReference>
<keyword evidence="3 8" id="KW-0819">tRNA processing</keyword>
<comment type="subcellular location">
    <subcellularLocation>
        <location evidence="8">Cytoplasm</location>
    </subcellularLocation>
</comment>
<dbReference type="KEGG" id="pbap:Pla133_47540"/>
<dbReference type="RefSeq" id="WP_145069711.1">
    <property type="nucleotide sequence ID" value="NZ_CP036287.1"/>
</dbReference>
<dbReference type="GO" id="GO:0005506">
    <property type="term" value="F:iron ion binding"/>
    <property type="evidence" value="ECO:0007669"/>
    <property type="project" value="UniProtKB-UniRule"/>
</dbReference>
<dbReference type="PANTHER" id="PTHR11735:SF6">
    <property type="entry name" value="TRNA N6-ADENOSINE THREONYLCARBAMOYLTRANSFERASE, MITOCHONDRIAL"/>
    <property type="match status" value="1"/>
</dbReference>
<feature type="binding site" evidence="8">
    <location>
        <position position="312"/>
    </location>
    <ligand>
        <name>Fe cation</name>
        <dbReference type="ChEBI" id="CHEBI:24875"/>
    </ligand>
</feature>
<protein>
    <recommendedName>
        <fullName evidence="8">tRNA N6-adenosine threonylcarbamoyltransferase</fullName>
        <ecNumber evidence="8">2.3.1.234</ecNumber>
    </recommendedName>
    <alternativeName>
        <fullName evidence="8">N6-L-threonylcarbamoyladenine synthase</fullName>
        <shortName evidence="8">t(6)A synthase</shortName>
    </alternativeName>
    <alternativeName>
        <fullName evidence="8">t(6)A37 threonylcarbamoyladenosine biosynthesis protein TsaD</fullName>
    </alternativeName>
    <alternativeName>
        <fullName evidence="8">tRNA threonylcarbamoyladenosine biosynthesis protein TsaD</fullName>
    </alternativeName>
</protein>
<feature type="binding site" evidence="8">
    <location>
        <position position="171"/>
    </location>
    <ligand>
        <name>substrate</name>
    </ligand>
</feature>
<dbReference type="EC" id="2.3.1.234" evidence="8"/>
<comment type="similarity">
    <text evidence="8">Belongs to the KAE1 / TsaD family.</text>
</comment>
<dbReference type="InterPro" id="IPR000905">
    <property type="entry name" value="Gcp-like_dom"/>
</dbReference>
<feature type="domain" description="Gcp-like" evidence="9">
    <location>
        <begin position="27"/>
        <end position="318"/>
    </location>
</feature>
<feature type="binding site" evidence="8">
    <location>
        <position position="115"/>
    </location>
    <ligand>
        <name>Fe cation</name>
        <dbReference type="ChEBI" id="CHEBI:24875"/>
    </ligand>
</feature>
<evidence type="ECO:0000256" key="7">
    <source>
        <dbReference type="ARBA" id="ARBA00048117"/>
    </source>
</evidence>